<dbReference type="GO" id="GO:0008703">
    <property type="term" value="F:5-amino-6-(5-phosphoribosylamino)uracil reductase activity"/>
    <property type="evidence" value="ECO:0007669"/>
    <property type="project" value="InterPro"/>
</dbReference>
<dbReference type="SUPFAM" id="SSF53597">
    <property type="entry name" value="Dihydrofolate reductase-like"/>
    <property type="match status" value="1"/>
</dbReference>
<protein>
    <recommendedName>
        <fullName evidence="1">Bacterial bifunctional deaminase-reductase C-terminal domain-containing protein</fullName>
    </recommendedName>
</protein>
<reference evidence="2 3" key="1">
    <citation type="submission" date="2018-01" db="EMBL/GenBank/DDBJ databases">
        <title>Draft genome Sequence of streptomyces globosus LZH-48.</title>
        <authorList>
            <person name="Ran K."/>
            <person name="Li Z."/>
            <person name="Wei S."/>
            <person name="Dong R."/>
        </authorList>
    </citation>
    <scope>NUCLEOTIDE SEQUENCE [LARGE SCALE GENOMIC DNA]</scope>
    <source>
        <strain evidence="2 3">LZH-48</strain>
    </source>
</reference>
<dbReference type="GO" id="GO:0009231">
    <property type="term" value="P:riboflavin biosynthetic process"/>
    <property type="evidence" value="ECO:0007669"/>
    <property type="project" value="InterPro"/>
</dbReference>
<feature type="domain" description="Bacterial bifunctional deaminase-reductase C-terminal" evidence="1">
    <location>
        <begin position="26"/>
        <end position="65"/>
    </location>
</feature>
<dbReference type="OrthoDB" id="2313602at2"/>
<evidence type="ECO:0000313" key="2">
    <source>
        <dbReference type="EMBL" id="AXE22207.1"/>
    </source>
</evidence>
<name>A0A344TU86_9ACTN</name>
<keyword evidence="3" id="KW-1185">Reference proteome</keyword>
<gene>
    <name evidence="2" type="ORF">C0216_01005</name>
</gene>
<dbReference type="EMBL" id="CP030862">
    <property type="protein sequence ID" value="AXE22207.1"/>
    <property type="molecule type" value="Genomic_DNA"/>
</dbReference>
<dbReference type="Proteomes" id="UP000252004">
    <property type="component" value="Chromosome"/>
</dbReference>
<dbReference type="Gene3D" id="3.40.430.10">
    <property type="entry name" value="Dihydrofolate Reductase, subunit A"/>
    <property type="match status" value="1"/>
</dbReference>
<dbReference type="KEGG" id="sgz:C0216_01005"/>
<dbReference type="AlphaFoldDB" id="A0A344TU86"/>
<sequence length="204" mass="21558">MRQGARPLTFATEGIDSVPAQARRAAGRRGVQISGGADTVRQFIDAGLVSELQIHLAPLVLGAGLTYRLAVPWLRKARTTSQPQVADLGLCCGADDGNRTRARGLGISRYRGARTPSDLRKRSLPALVWPLRRPLADRCFSAPTGTSWHGAGRRSATVGAVSGTHPARQPVVVRPATRSVPPCRCAPPALPASRRPSGCACPSC</sequence>
<evidence type="ECO:0000313" key="3">
    <source>
        <dbReference type="Proteomes" id="UP000252004"/>
    </source>
</evidence>
<dbReference type="Pfam" id="PF01872">
    <property type="entry name" value="RibD_C"/>
    <property type="match status" value="1"/>
</dbReference>
<organism evidence="2 3">
    <name type="scientific">Streptomyces globosus</name>
    <dbReference type="NCBI Taxonomy" id="68209"/>
    <lineage>
        <taxon>Bacteria</taxon>
        <taxon>Bacillati</taxon>
        <taxon>Actinomycetota</taxon>
        <taxon>Actinomycetes</taxon>
        <taxon>Kitasatosporales</taxon>
        <taxon>Streptomycetaceae</taxon>
        <taxon>Streptomyces</taxon>
    </lineage>
</organism>
<accession>A0A344TU86</accession>
<dbReference type="InterPro" id="IPR024072">
    <property type="entry name" value="DHFR-like_dom_sf"/>
</dbReference>
<evidence type="ECO:0000259" key="1">
    <source>
        <dbReference type="Pfam" id="PF01872"/>
    </source>
</evidence>
<proteinExistence type="predicted"/>
<dbReference type="InterPro" id="IPR002734">
    <property type="entry name" value="RibDG_C"/>
</dbReference>